<dbReference type="AlphaFoldDB" id="R7ZBK5"/>
<dbReference type="Gene3D" id="1.10.10.10">
    <property type="entry name" value="Winged helix-like DNA-binding domain superfamily/Winged helix DNA-binding domain"/>
    <property type="match status" value="1"/>
</dbReference>
<dbReference type="eggNOG" id="COG2963">
    <property type="taxonomic scope" value="Bacteria"/>
</dbReference>
<dbReference type="SUPFAM" id="SSF46689">
    <property type="entry name" value="Homeodomain-like"/>
    <property type="match status" value="1"/>
</dbReference>
<dbReference type="Pfam" id="PF13518">
    <property type="entry name" value="HTH_28"/>
    <property type="match status" value="2"/>
</dbReference>
<dbReference type="PATRIC" id="fig|1285586.5.peg.3318"/>
<accession>R7ZBK5</accession>
<dbReference type="OrthoDB" id="9781005at2"/>
<evidence type="ECO:0000313" key="4">
    <source>
        <dbReference type="EMBL" id="EON71483.1"/>
    </source>
</evidence>
<reference evidence="4 5" key="1">
    <citation type="submission" date="2013-04" db="EMBL/GenBank/DDBJ databases">
        <title>Draft genome of the heavy metal tolerant bacterium Lysinibacillus sphaericus strain OT4b.31.</title>
        <authorList>
            <person name="Pena-Montenegro T.D."/>
            <person name="Dussan J."/>
        </authorList>
    </citation>
    <scope>NUCLEOTIDE SEQUENCE [LARGE SCALE GENOMIC DNA]</scope>
    <source>
        <strain evidence="4 5">OT4b.31</strain>
    </source>
</reference>
<evidence type="ECO:0000256" key="1">
    <source>
        <dbReference type="ARBA" id="ARBA00038232"/>
    </source>
</evidence>
<dbReference type="InterPro" id="IPR052057">
    <property type="entry name" value="IS150/IS1296_orfA-like"/>
</dbReference>
<protein>
    <recommendedName>
        <fullName evidence="3">Insertion element IS150 protein InsJ-like helix-turn-helix domain-containing protein</fullName>
    </recommendedName>
</protein>
<comment type="similarity">
    <text evidence="1">Belongs to the IS150/IS1296 orfA family.</text>
</comment>
<dbReference type="InterPro" id="IPR036388">
    <property type="entry name" value="WH-like_DNA-bd_sf"/>
</dbReference>
<evidence type="ECO:0000313" key="5">
    <source>
        <dbReference type="Proteomes" id="UP000013911"/>
    </source>
</evidence>
<name>R7ZBK5_LYSSH</name>
<dbReference type="PANTHER" id="PTHR33795:SF1">
    <property type="entry name" value="INSERTION ELEMENT IS150 PROTEIN INSJ"/>
    <property type="match status" value="1"/>
</dbReference>
<dbReference type="PANTHER" id="PTHR33795">
    <property type="entry name" value="INSERTION ELEMENT IS150 PROTEIN INSJ"/>
    <property type="match status" value="1"/>
</dbReference>
<dbReference type="InterPro" id="IPR009057">
    <property type="entry name" value="Homeodomain-like_sf"/>
</dbReference>
<gene>
    <name evidence="4" type="ORF">H131_15988</name>
</gene>
<dbReference type="InterPro" id="IPR055247">
    <property type="entry name" value="InsJ-like_HTH"/>
</dbReference>
<dbReference type="RefSeq" id="WP_010860130.1">
    <property type="nucleotide sequence ID" value="NZ_KB933398.1"/>
</dbReference>
<feature type="coiled-coil region" evidence="2">
    <location>
        <begin position="118"/>
        <end position="152"/>
    </location>
</feature>
<sequence>MANFTAEEKIFIARLYLEGKHSYLELQDLFKVSYQMIQGWVRLYQVQGEEGFKKSYTSYSAGFKMDVLNYMKETGTSSYDAAAIFNISSPSLVRTWRINFNADGFDALIPKKQRRIAMKKETQKVKLVEGSVEALEERIKQLEMENAYLKKLNALVQMQEKLHPKSKRK</sequence>
<dbReference type="EMBL" id="AQPX01000022">
    <property type="protein sequence ID" value="EON71483.1"/>
    <property type="molecule type" value="Genomic_DNA"/>
</dbReference>
<feature type="domain" description="Insertion element IS150 protein InsJ-like helix-turn-helix" evidence="3">
    <location>
        <begin position="8"/>
        <end position="54"/>
    </location>
</feature>
<organism evidence="4 5">
    <name type="scientific">Lysinibacillus sphaericus OT4b.31</name>
    <dbReference type="NCBI Taxonomy" id="1285586"/>
    <lineage>
        <taxon>Bacteria</taxon>
        <taxon>Bacillati</taxon>
        <taxon>Bacillota</taxon>
        <taxon>Bacilli</taxon>
        <taxon>Bacillales</taxon>
        <taxon>Bacillaceae</taxon>
        <taxon>Lysinibacillus</taxon>
    </lineage>
</organism>
<dbReference type="SUPFAM" id="SSF48295">
    <property type="entry name" value="TrpR-like"/>
    <property type="match status" value="1"/>
</dbReference>
<proteinExistence type="inferred from homology"/>
<evidence type="ECO:0000256" key="2">
    <source>
        <dbReference type="SAM" id="Coils"/>
    </source>
</evidence>
<dbReference type="InterPro" id="IPR010921">
    <property type="entry name" value="Trp_repressor/repl_initiator"/>
</dbReference>
<comment type="caution">
    <text evidence="4">The sequence shown here is derived from an EMBL/GenBank/DDBJ whole genome shotgun (WGS) entry which is preliminary data.</text>
</comment>
<dbReference type="GO" id="GO:0043565">
    <property type="term" value="F:sequence-specific DNA binding"/>
    <property type="evidence" value="ECO:0007669"/>
    <property type="project" value="InterPro"/>
</dbReference>
<dbReference type="HOGENOM" id="CLU_027402_17_0_9"/>
<feature type="domain" description="Insertion element IS150 protein InsJ-like helix-turn-helix" evidence="3">
    <location>
        <begin position="63"/>
        <end position="115"/>
    </location>
</feature>
<keyword evidence="2" id="KW-0175">Coiled coil</keyword>
<evidence type="ECO:0000259" key="3">
    <source>
        <dbReference type="Pfam" id="PF13518"/>
    </source>
</evidence>
<dbReference type="Proteomes" id="UP000013911">
    <property type="component" value="Unassembled WGS sequence"/>
</dbReference>